<dbReference type="Pfam" id="PF07690">
    <property type="entry name" value="MFS_1"/>
    <property type="match status" value="1"/>
</dbReference>
<feature type="transmembrane region" description="Helical" evidence="6">
    <location>
        <begin position="339"/>
        <end position="360"/>
    </location>
</feature>
<evidence type="ECO:0000313" key="9">
    <source>
        <dbReference type="Proteomes" id="UP000077037"/>
    </source>
</evidence>
<dbReference type="GO" id="GO:0022857">
    <property type="term" value="F:transmembrane transporter activity"/>
    <property type="evidence" value="ECO:0007669"/>
    <property type="project" value="InterPro"/>
</dbReference>
<evidence type="ECO:0000259" key="7">
    <source>
        <dbReference type="PROSITE" id="PS50850"/>
    </source>
</evidence>
<dbReference type="InterPro" id="IPR020846">
    <property type="entry name" value="MFS_dom"/>
</dbReference>
<dbReference type="CDD" id="cd17324">
    <property type="entry name" value="MFS_NepI_like"/>
    <property type="match status" value="1"/>
</dbReference>
<dbReference type="RefSeq" id="WP_066417831.1">
    <property type="nucleotide sequence ID" value="NZ_FKBS01000025.1"/>
</dbReference>
<feature type="transmembrane region" description="Helical" evidence="6">
    <location>
        <begin position="80"/>
        <end position="99"/>
    </location>
</feature>
<evidence type="ECO:0000256" key="6">
    <source>
        <dbReference type="SAM" id="Phobius"/>
    </source>
</evidence>
<keyword evidence="3 6" id="KW-0812">Transmembrane</keyword>
<keyword evidence="5 6" id="KW-0472">Membrane</keyword>
<feature type="transmembrane region" description="Helical" evidence="6">
    <location>
        <begin position="366"/>
        <end position="386"/>
    </location>
</feature>
<feature type="transmembrane region" description="Helical" evidence="6">
    <location>
        <begin position="249"/>
        <end position="269"/>
    </location>
</feature>
<dbReference type="OrthoDB" id="9788453at2"/>
<sequence length="403" mass="41729">MTPPASRHVQPGLVLFALAVGGFAIGTTEFASMSLLPYFAQSLGIDAPTAGHVISAYALGVVVGAPLLAVLGAKLPRRTLLVLLMGMFAIGNGLSALAPDYHWMLFFRFISGLPHGAYFGIAALVASSLVPENKRTLAVGRVFLGLTVATIVGVPMASFLGQAVGWRWSFALVSVLAVTTMTLVRLYAPNTPPDANASPLRELGALKRGQVWLTLGIGAIGFGGIFSVYTYLADTMAAVTQVSPSTIPIVFSIFGVGMTFGSIVVPMFADRALMRTAGAVLVFSAVSLALFPFMAGNIWTLSLSIFLIGCGGSLGTVLQTRLMDVAEDAQGLAAALNHSAFNTANALGPYLGGLAIAAGFGWVSTGWVGCALALGGLALWAVSVSVDRDSTRRQQTLATDAAN</sequence>
<reference evidence="8 9" key="1">
    <citation type="submission" date="2016-03" db="EMBL/GenBank/DDBJ databases">
        <authorList>
            <consortium name="Pathogen Informatics"/>
        </authorList>
    </citation>
    <scope>NUCLEOTIDE SEQUENCE [LARGE SCALE GENOMIC DNA]</scope>
    <source>
        <strain evidence="8 9">NCTC13364</strain>
    </source>
</reference>
<dbReference type="InterPro" id="IPR011701">
    <property type="entry name" value="MFS"/>
</dbReference>
<protein>
    <submittedName>
        <fullName evidence="8">MFS permease</fullName>
    </submittedName>
</protein>
<gene>
    <name evidence="8" type="primary">ydhP_1</name>
    <name evidence="8" type="ORF">SAMEA1982600_04032</name>
</gene>
<evidence type="ECO:0000256" key="1">
    <source>
        <dbReference type="ARBA" id="ARBA00004651"/>
    </source>
</evidence>
<dbReference type="SUPFAM" id="SSF103473">
    <property type="entry name" value="MFS general substrate transporter"/>
    <property type="match status" value="1"/>
</dbReference>
<feature type="transmembrane region" description="Helical" evidence="6">
    <location>
        <begin position="209"/>
        <end position="229"/>
    </location>
</feature>
<evidence type="ECO:0000313" key="8">
    <source>
        <dbReference type="EMBL" id="SAI49288.1"/>
    </source>
</evidence>
<keyword evidence="2" id="KW-1003">Cell membrane</keyword>
<evidence type="ECO:0000256" key="5">
    <source>
        <dbReference type="ARBA" id="ARBA00023136"/>
    </source>
</evidence>
<feature type="transmembrane region" description="Helical" evidence="6">
    <location>
        <begin position="105"/>
        <end position="130"/>
    </location>
</feature>
<dbReference type="Proteomes" id="UP000077037">
    <property type="component" value="Unassembled WGS sequence"/>
</dbReference>
<dbReference type="InterPro" id="IPR050189">
    <property type="entry name" value="MFS_Efflux_Transporters"/>
</dbReference>
<dbReference type="EMBL" id="FKBS01000025">
    <property type="protein sequence ID" value="SAI49288.1"/>
    <property type="molecule type" value="Genomic_DNA"/>
</dbReference>
<feature type="transmembrane region" description="Helical" evidence="6">
    <location>
        <begin position="276"/>
        <end position="295"/>
    </location>
</feature>
<dbReference type="PROSITE" id="PS50850">
    <property type="entry name" value="MFS"/>
    <property type="match status" value="1"/>
</dbReference>
<feature type="domain" description="Major facilitator superfamily (MFS) profile" evidence="7">
    <location>
        <begin position="14"/>
        <end position="388"/>
    </location>
</feature>
<evidence type="ECO:0000256" key="2">
    <source>
        <dbReference type="ARBA" id="ARBA00022475"/>
    </source>
</evidence>
<dbReference type="PANTHER" id="PTHR43124">
    <property type="entry name" value="PURINE EFFLUX PUMP PBUE"/>
    <property type="match status" value="1"/>
</dbReference>
<dbReference type="Gene3D" id="1.20.1250.20">
    <property type="entry name" value="MFS general substrate transporter like domains"/>
    <property type="match status" value="2"/>
</dbReference>
<proteinExistence type="predicted"/>
<keyword evidence="4 6" id="KW-1133">Transmembrane helix</keyword>
<dbReference type="InterPro" id="IPR036259">
    <property type="entry name" value="MFS_trans_sf"/>
</dbReference>
<evidence type="ECO:0000256" key="3">
    <source>
        <dbReference type="ARBA" id="ARBA00022692"/>
    </source>
</evidence>
<feature type="transmembrane region" description="Helical" evidence="6">
    <location>
        <begin position="52"/>
        <end position="73"/>
    </location>
</feature>
<feature type="transmembrane region" description="Helical" evidence="6">
    <location>
        <begin position="12"/>
        <end position="40"/>
    </location>
</feature>
<feature type="transmembrane region" description="Helical" evidence="6">
    <location>
        <begin position="301"/>
        <end position="318"/>
    </location>
</feature>
<dbReference type="AlphaFoldDB" id="A0A157QUD9"/>
<organism evidence="8 9">
    <name type="scientific">Bordetella ansorpii</name>
    <dbReference type="NCBI Taxonomy" id="288768"/>
    <lineage>
        <taxon>Bacteria</taxon>
        <taxon>Pseudomonadati</taxon>
        <taxon>Pseudomonadota</taxon>
        <taxon>Betaproteobacteria</taxon>
        <taxon>Burkholderiales</taxon>
        <taxon>Alcaligenaceae</taxon>
        <taxon>Bordetella</taxon>
    </lineage>
</organism>
<feature type="transmembrane region" description="Helical" evidence="6">
    <location>
        <begin position="142"/>
        <end position="160"/>
    </location>
</feature>
<accession>A0A157QUD9</accession>
<dbReference type="PANTHER" id="PTHR43124:SF3">
    <property type="entry name" value="CHLORAMPHENICOL EFFLUX PUMP RV0191"/>
    <property type="match status" value="1"/>
</dbReference>
<evidence type="ECO:0000256" key="4">
    <source>
        <dbReference type="ARBA" id="ARBA00022989"/>
    </source>
</evidence>
<feature type="transmembrane region" description="Helical" evidence="6">
    <location>
        <begin position="166"/>
        <end position="188"/>
    </location>
</feature>
<comment type="subcellular location">
    <subcellularLocation>
        <location evidence="1">Cell membrane</location>
        <topology evidence="1">Multi-pass membrane protein</topology>
    </subcellularLocation>
</comment>
<name>A0A157QUD9_9BORD</name>
<dbReference type="GO" id="GO:0005886">
    <property type="term" value="C:plasma membrane"/>
    <property type="evidence" value="ECO:0007669"/>
    <property type="project" value="UniProtKB-SubCell"/>
</dbReference>